<dbReference type="InterPro" id="IPR012348">
    <property type="entry name" value="RNR-like"/>
</dbReference>
<accession>A0ABV7VG77</accession>
<reference evidence="2" key="1">
    <citation type="journal article" date="2019" name="Int. J. Syst. Evol. Microbiol.">
        <title>The Global Catalogue of Microorganisms (GCM) 10K type strain sequencing project: providing services to taxonomists for standard genome sequencing and annotation.</title>
        <authorList>
            <consortium name="The Broad Institute Genomics Platform"/>
            <consortium name="The Broad Institute Genome Sequencing Center for Infectious Disease"/>
            <person name="Wu L."/>
            <person name="Ma J."/>
        </authorList>
    </citation>
    <scope>NUCLEOTIDE SEQUENCE [LARGE SCALE GENOMIC DNA]</scope>
    <source>
        <strain evidence="2">KCTC 42182</strain>
    </source>
</reference>
<comment type="caution">
    <text evidence="1">The sequence shown here is derived from an EMBL/GenBank/DDBJ whole genome shotgun (WGS) entry which is preliminary data.</text>
</comment>
<evidence type="ECO:0000313" key="2">
    <source>
        <dbReference type="Proteomes" id="UP001595711"/>
    </source>
</evidence>
<dbReference type="EMBL" id="JBHRYJ010000002">
    <property type="protein sequence ID" value="MFC3675922.1"/>
    <property type="molecule type" value="Genomic_DNA"/>
</dbReference>
<name>A0ABV7VG77_9PROT</name>
<keyword evidence="2" id="KW-1185">Reference proteome</keyword>
<organism evidence="1 2">
    <name type="scientific">Ferrovibrio xuzhouensis</name>
    <dbReference type="NCBI Taxonomy" id="1576914"/>
    <lineage>
        <taxon>Bacteria</taxon>
        <taxon>Pseudomonadati</taxon>
        <taxon>Pseudomonadota</taxon>
        <taxon>Alphaproteobacteria</taxon>
        <taxon>Rhodospirillales</taxon>
        <taxon>Rhodospirillaceae</taxon>
        <taxon>Ferrovibrio</taxon>
    </lineage>
</organism>
<proteinExistence type="predicted"/>
<dbReference type="Proteomes" id="UP001595711">
    <property type="component" value="Unassembled WGS sequence"/>
</dbReference>
<gene>
    <name evidence="1" type="ORF">ACFOOQ_10240</name>
</gene>
<sequence>MTRHWTLDDIPWAEFDPGKVDPELLRAVKAAALVEHNADDYVTYLCNVFADDADFVAAARQWGTEEVQHGQALARWAQLADPAFDPALALRRFTENYRLPLEATQSVRGSLNGELVARCVVECGTSSFYSAIRDATDEPVLKAVAARIAADEFRHFKLFYDHLQRYQARQPMGRLRRLFVALTRMQEASDDELAMAYWCGNGCQGAYDRNAQSASYERRASGVYRFGHIQRGLGMALKACGLDPQGWFSRRFAALVWYLLRRRQRRLATIAA</sequence>
<dbReference type="SUPFAM" id="SSF47240">
    <property type="entry name" value="Ferritin-like"/>
    <property type="match status" value="1"/>
</dbReference>
<dbReference type="RefSeq" id="WP_379725563.1">
    <property type="nucleotide sequence ID" value="NZ_JBHRYJ010000002.1"/>
</dbReference>
<dbReference type="CDD" id="cd00657">
    <property type="entry name" value="Ferritin_like"/>
    <property type="match status" value="1"/>
</dbReference>
<dbReference type="Gene3D" id="1.10.620.20">
    <property type="entry name" value="Ribonucleotide Reductase, subunit A"/>
    <property type="match status" value="1"/>
</dbReference>
<dbReference type="InterPro" id="IPR009078">
    <property type="entry name" value="Ferritin-like_SF"/>
</dbReference>
<protein>
    <submittedName>
        <fullName evidence="1">Ferritin-like domain-containing protein</fullName>
    </submittedName>
</protein>
<evidence type="ECO:0000313" key="1">
    <source>
        <dbReference type="EMBL" id="MFC3675922.1"/>
    </source>
</evidence>